<organism evidence="7">
    <name type="scientific">marine metagenome</name>
    <dbReference type="NCBI Taxonomy" id="408172"/>
    <lineage>
        <taxon>unclassified sequences</taxon>
        <taxon>metagenomes</taxon>
        <taxon>ecological metagenomes</taxon>
    </lineage>
</organism>
<dbReference type="InterPro" id="IPR003400">
    <property type="entry name" value="ExbD"/>
</dbReference>
<sequence>MKFRRQHRLICDLPGAVPIACVMFLLLFYLITNSALLLVEGVPVHLPEGAGQRPVGFSDSVIVAMDKQHRLFYLNQQVELHNLKTKLKELAAGAG</sequence>
<comment type="subcellular location">
    <subcellularLocation>
        <location evidence="1">Cell membrane</location>
        <topology evidence="1">Single-pass membrane protein</topology>
    </subcellularLocation>
</comment>
<evidence type="ECO:0000313" key="7">
    <source>
        <dbReference type="EMBL" id="SVD38736.1"/>
    </source>
</evidence>
<keyword evidence="3 6" id="KW-0812">Transmembrane</keyword>
<reference evidence="7" key="1">
    <citation type="submission" date="2018-05" db="EMBL/GenBank/DDBJ databases">
        <authorList>
            <person name="Lanie J.A."/>
            <person name="Ng W.-L."/>
            <person name="Kazmierczak K.M."/>
            <person name="Andrzejewski T.M."/>
            <person name="Davidsen T.M."/>
            <person name="Wayne K.J."/>
            <person name="Tettelin H."/>
            <person name="Glass J.I."/>
            <person name="Rusch D."/>
            <person name="Podicherti R."/>
            <person name="Tsui H.-C.T."/>
            <person name="Winkler M.E."/>
        </authorList>
    </citation>
    <scope>NUCLEOTIDE SEQUENCE</scope>
</reference>
<evidence type="ECO:0000256" key="4">
    <source>
        <dbReference type="ARBA" id="ARBA00022989"/>
    </source>
</evidence>
<dbReference type="EMBL" id="UINC01147415">
    <property type="protein sequence ID" value="SVD38736.1"/>
    <property type="molecule type" value="Genomic_DNA"/>
</dbReference>
<evidence type="ECO:0000256" key="5">
    <source>
        <dbReference type="ARBA" id="ARBA00023136"/>
    </source>
</evidence>
<name>A0A382UWU4_9ZZZZ</name>
<feature type="non-terminal residue" evidence="7">
    <location>
        <position position="95"/>
    </location>
</feature>
<dbReference type="Pfam" id="PF02472">
    <property type="entry name" value="ExbD"/>
    <property type="match status" value="1"/>
</dbReference>
<evidence type="ECO:0000256" key="2">
    <source>
        <dbReference type="ARBA" id="ARBA00022475"/>
    </source>
</evidence>
<evidence type="ECO:0008006" key="8">
    <source>
        <dbReference type="Google" id="ProtNLM"/>
    </source>
</evidence>
<accession>A0A382UWU4</accession>
<dbReference type="GO" id="GO:0022857">
    <property type="term" value="F:transmembrane transporter activity"/>
    <property type="evidence" value="ECO:0007669"/>
    <property type="project" value="InterPro"/>
</dbReference>
<evidence type="ECO:0000256" key="6">
    <source>
        <dbReference type="SAM" id="Phobius"/>
    </source>
</evidence>
<dbReference type="GO" id="GO:0005886">
    <property type="term" value="C:plasma membrane"/>
    <property type="evidence" value="ECO:0007669"/>
    <property type="project" value="UniProtKB-SubCell"/>
</dbReference>
<dbReference type="AlphaFoldDB" id="A0A382UWU4"/>
<gene>
    <name evidence="7" type="ORF">METZ01_LOCUS391590</name>
</gene>
<proteinExistence type="predicted"/>
<protein>
    <recommendedName>
        <fullName evidence="8">Biopolymer transport protein ExbD/TolR</fullName>
    </recommendedName>
</protein>
<evidence type="ECO:0000256" key="1">
    <source>
        <dbReference type="ARBA" id="ARBA00004162"/>
    </source>
</evidence>
<evidence type="ECO:0000256" key="3">
    <source>
        <dbReference type="ARBA" id="ARBA00022692"/>
    </source>
</evidence>
<keyword evidence="5 6" id="KW-0472">Membrane</keyword>
<keyword evidence="4 6" id="KW-1133">Transmembrane helix</keyword>
<keyword evidence="2" id="KW-1003">Cell membrane</keyword>
<feature type="transmembrane region" description="Helical" evidence="6">
    <location>
        <begin position="9"/>
        <end position="31"/>
    </location>
</feature>